<keyword evidence="2" id="KW-0732">Signal</keyword>
<sequence length="107" mass="11053">MRQILLIVAILGAVLSGWVPAVAATLSIAQPAGMHAMHQMAKESGDSKHGDKSKPAAHPVACSACFAIEVFGLDPVRQALDVSSHTSMAVPQLIGLALPPVDPPPRS</sequence>
<reference evidence="3 4" key="1">
    <citation type="submission" date="2019-12" db="EMBL/GenBank/DDBJ databases">
        <title>Shinella kummerowiae sp. nov., a symbiotic bacterium isolated from root nodules of the herbal legume Kummerowia stipulacea.</title>
        <authorList>
            <person name="Gao J."/>
        </authorList>
    </citation>
    <scope>NUCLEOTIDE SEQUENCE [LARGE SCALE GENOMIC DNA]</scope>
    <source>
        <strain evidence="3 4">CCBAU 25048</strain>
    </source>
</reference>
<evidence type="ECO:0008006" key="5">
    <source>
        <dbReference type="Google" id="ProtNLM"/>
    </source>
</evidence>
<dbReference type="OrthoDB" id="8387114at2"/>
<feature type="signal peptide" evidence="2">
    <location>
        <begin position="1"/>
        <end position="23"/>
    </location>
</feature>
<evidence type="ECO:0000256" key="2">
    <source>
        <dbReference type="SAM" id="SignalP"/>
    </source>
</evidence>
<dbReference type="Proteomes" id="UP000435802">
    <property type="component" value="Unassembled WGS sequence"/>
</dbReference>
<feature type="chain" id="PRO_5026658010" description="DUF2946 domain-containing protein" evidence="2">
    <location>
        <begin position="24"/>
        <end position="107"/>
    </location>
</feature>
<evidence type="ECO:0000313" key="4">
    <source>
        <dbReference type="Proteomes" id="UP000435802"/>
    </source>
</evidence>
<comment type="caution">
    <text evidence="3">The sequence shown here is derived from an EMBL/GenBank/DDBJ whole genome shotgun (WGS) entry which is preliminary data.</text>
</comment>
<gene>
    <name evidence="3" type="ORF">GR138_23630</name>
</gene>
<organism evidence="3 4">
    <name type="scientific">Shinella kummerowiae</name>
    <dbReference type="NCBI Taxonomy" id="417745"/>
    <lineage>
        <taxon>Bacteria</taxon>
        <taxon>Pseudomonadati</taxon>
        <taxon>Pseudomonadota</taxon>
        <taxon>Alphaproteobacteria</taxon>
        <taxon>Hyphomicrobiales</taxon>
        <taxon>Rhizobiaceae</taxon>
        <taxon>Shinella</taxon>
    </lineage>
</organism>
<evidence type="ECO:0000313" key="3">
    <source>
        <dbReference type="EMBL" id="MXN48206.1"/>
    </source>
</evidence>
<dbReference type="EMBL" id="WUMK01000009">
    <property type="protein sequence ID" value="MXN48206.1"/>
    <property type="molecule type" value="Genomic_DNA"/>
</dbReference>
<protein>
    <recommendedName>
        <fullName evidence="5">DUF2946 domain-containing protein</fullName>
    </recommendedName>
</protein>
<feature type="compositionally biased region" description="Basic and acidic residues" evidence="1">
    <location>
        <begin position="40"/>
        <end position="54"/>
    </location>
</feature>
<dbReference type="RefSeq" id="WP_160861692.1">
    <property type="nucleotide sequence ID" value="NZ_WUMK01000009.1"/>
</dbReference>
<proteinExistence type="predicted"/>
<dbReference type="AlphaFoldDB" id="A0A6N8SLM8"/>
<name>A0A6N8SLM8_9HYPH</name>
<evidence type="ECO:0000256" key="1">
    <source>
        <dbReference type="SAM" id="MobiDB-lite"/>
    </source>
</evidence>
<feature type="region of interest" description="Disordered" evidence="1">
    <location>
        <begin position="37"/>
        <end position="57"/>
    </location>
</feature>
<accession>A0A6N8SLM8</accession>
<keyword evidence="4" id="KW-1185">Reference proteome</keyword>